<keyword evidence="6" id="KW-1185">Reference proteome</keyword>
<feature type="region of interest" description="Disordered" evidence="4">
    <location>
        <begin position="505"/>
        <end position="543"/>
    </location>
</feature>
<name>A0A6A6UFC8_9PEZI</name>
<dbReference type="Proteomes" id="UP000799302">
    <property type="component" value="Unassembled WGS sequence"/>
</dbReference>
<organism evidence="5 6">
    <name type="scientific">Microthyrium microscopicum</name>
    <dbReference type="NCBI Taxonomy" id="703497"/>
    <lineage>
        <taxon>Eukaryota</taxon>
        <taxon>Fungi</taxon>
        <taxon>Dikarya</taxon>
        <taxon>Ascomycota</taxon>
        <taxon>Pezizomycotina</taxon>
        <taxon>Dothideomycetes</taxon>
        <taxon>Dothideomycetes incertae sedis</taxon>
        <taxon>Microthyriales</taxon>
        <taxon>Microthyriaceae</taxon>
        <taxon>Microthyrium</taxon>
    </lineage>
</organism>
<reference evidence="5" key="1">
    <citation type="journal article" date="2020" name="Stud. Mycol.">
        <title>101 Dothideomycetes genomes: a test case for predicting lifestyles and emergence of pathogens.</title>
        <authorList>
            <person name="Haridas S."/>
            <person name="Albert R."/>
            <person name="Binder M."/>
            <person name="Bloem J."/>
            <person name="Labutti K."/>
            <person name="Salamov A."/>
            <person name="Andreopoulos B."/>
            <person name="Baker S."/>
            <person name="Barry K."/>
            <person name="Bills G."/>
            <person name="Bluhm B."/>
            <person name="Cannon C."/>
            <person name="Castanera R."/>
            <person name="Culley D."/>
            <person name="Daum C."/>
            <person name="Ezra D."/>
            <person name="Gonzalez J."/>
            <person name="Henrissat B."/>
            <person name="Kuo A."/>
            <person name="Liang C."/>
            <person name="Lipzen A."/>
            <person name="Lutzoni F."/>
            <person name="Magnuson J."/>
            <person name="Mondo S."/>
            <person name="Nolan M."/>
            <person name="Ohm R."/>
            <person name="Pangilinan J."/>
            <person name="Park H.-J."/>
            <person name="Ramirez L."/>
            <person name="Alfaro M."/>
            <person name="Sun H."/>
            <person name="Tritt A."/>
            <person name="Yoshinaga Y."/>
            <person name="Zwiers L.-H."/>
            <person name="Turgeon B."/>
            <person name="Goodwin S."/>
            <person name="Spatafora J."/>
            <person name="Crous P."/>
            <person name="Grigoriev I."/>
        </authorList>
    </citation>
    <scope>NUCLEOTIDE SEQUENCE</scope>
    <source>
        <strain evidence="5">CBS 115976</strain>
    </source>
</reference>
<dbReference type="EMBL" id="MU004234">
    <property type="protein sequence ID" value="KAF2670153.1"/>
    <property type="molecule type" value="Genomic_DNA"/>
</dbReference>
<sequence length="543" mass="61757">MPHYGHQSIRNALYRVFVVPNISRPTRRLLLQQRRHISWGSAEEVAATLQNRQKALKSKLKPPPVHPDIITDHACRMFNQVSLIDNDGLHTGVSTRNLVQRLRHDNANCKEMEKKFLVMTRPPVYFEGREPAIDVLRAYQAPAKLIQQVEQLLKNSGREPTPSGPRPPPPPQPVEEPLLRLMTLKELREQRDSKERLDKAAVRREKMEKEIELTWTVDSNDLNTSFKRLKTWLESGIKVSVFIKRKRKRLEPDPDTCVALVEKLREAAFSLPDVVESEVKTRYRNPEEKEEAAQRRKDPMLGLGHEMEFVYKPKDASALSTGKRVDQQVPIPWVIGDRQLAQLTKVISGALKKGKSIQVELRDDESLAKVKGALSREEVLSQVKSACRTSKDAFISNIDGSVEGPMTIEVQSYSPKAKEREIEISHTASAKDVELRLKWIKDWLQSDMKVTVWANAGKSKILEQLKVLGEVEELTHETDGVQYVVTKSLSAPIIIQEAPTRSDIEWKPRFNSAPPQKRNTASSRGHSPMKPVDILKSLDSLLK</sequence>
<proteinExistence type="inferred from homology"/>
<dbReference type="Gene3D" id="3.30.110.10">
    <property type="entry name" value="Translation initiation factor 3 (IF-3), C-terminal domain"/>
    <property type="match status" value="1"/>
</dbReference>
<dbReference type="GO" id="GO:0003743">
    <property type="term" value="F:translation initiation factor activity"/>
    <property type="evidence" value="ECO:0007669"/>
    <property type="project" value="UniProtKB-KW"/>
</dbReference>
<feature type="region of interest" description="Disordered" evidence="4">
    <location>
        <begin position="155"/>
        <end position="175"/>
    </location>
</feature>
<evidence type="ECO:0000256" key="1">
    <source>
        <dbReference type="ARBA" id="ARBA00005439"/>
    </source>
</evidence>
<feature type="compositionally biased region" description="Pro residues" evidence="4">
    <location>
        <begin position="162"/>
        <end position="174"/>
    </location>
</feature>
<dbReference type="AlphaFoldDB" id="A0A6A6UFC8"/>
<dbReference type="GO" id="GO:0043022">
    <property type="term" value="F:ribosome binding"/>
    <property type="evidence" value="ECO:0007669"/>
    <property type="project" value="TreeGrafter"/>
</dbReference>
<protein>
    <recommendedName>
        <fullName evidence="7">Altered inheritance of mitochondria protein 23, mitochondrial</fullName>
    </recommendedName>
</protein>
<dbReference type="SUPFAM" id="SSF55200">
    <property type="entry name" value="Translation initiation factor IF3, C-terminal domain"/>
    <property type="match status" value="2"/>
</dbReference>
<dbReference type="PANTHER" id="PTHR10938">
    <property type="entry name" value="TRANSLATION INITIATION FACTOR IF-3"/>
    <property type="match status" value="1"/>
</dbReference>
<dbReference type="PANTHER" id="PTHR10938:SF0">
    <property type="entry name" value="TRANSLATION INITIATION FACTOR IF-3, MITOCHONDRIAL"/>
    <property type="match status" value="1"/>
</dbReference>
<feature type="compositionally biased region" description="Polar residues" evidence="4">
    <location>
        <begin position="513"/>
        <end position="525"/>
    </location>
</feature>
<evidence type="ECO:0000256" key="3">
    <source>
        <dbReference type="ARBA" id="ARBA00022917"/>
    </source>
</evidence>
<dbReference type="InterPro" id="IPR001288">
    <property type="entry name" value="Translation_initiation_fac_3"/>
</dbReference>
<evidence type="ECO:0000256" key="2">
    <source>
        <dbReference type="ARBA" id="ARBA00022540"/>
    </source>
</evidence>
<keyword evidence="3" id="KW-0648">Protein biosynthesis</keyword>
<evidence type="ECO:0008006" key="7">
    <source>
        <dbReference type="Google" id="ProtNLM"/>
    </source>
</evidence>
<evidence type="ECO:0000256" key="4">
    <source>
        <dbReference type="SAM" id="MobiDB-lite"/>
    </source>
</evidence>
<comment type="similarity">
    <text evidence="1">Belongs to the IF-3 family.</text>
</comment>
<dbReference type="InterPro" id="IPR036788">
    <property type="entry name" value="T_IF-3_C_sf"/>
</dbReference>
<dbReference type="GO" id="GO:0032790">
    <property type="term" value="P:ribosome disassembly"/>
    <property type="evidence" value="ECO:0007669"/>
    <property type="project" value="TreeGrafter"/>
</dbReference>
<gene>
    <name evidence="5" type="ORF">BT63DRAFT_424107</name>
</gene>
<accession>A0A6A6UFC8</accession>
<dbReference type="GO" id="GO:0070124">
    <property type="term" value="P:mitochondrial translational initiation"/>
    <property type="evidence" value="ECO:0007669"/>
    <property type="project" value="TreeGrafter"/>
</dbReference>
<dbReference type="OrthoDB" id="21573at2759"/>
<keyword evidence="2" id="KW-0396">Initiation factor</keyword>
<evidence type="ECO:0000313" key="5">
    <source>
        <dbReference type="EMBL" id="KAF2670153.1"/>
    </source>
</evidence>
<evidence type="ECO:0000313" key="6">
    <source>
        <dbReference type="Proteomes" id="UP000799302"/>
    </source>
</evidence>
<dbReference type="GO" id="GO:0005739">
    <property type="term" value="C:mitochondrion"/>
    <property type="evidence" value="ECO:0007669"/>
    <property type="project" value="TreeGrafter"/>
</dbReference>